<reference evidence="1" key="1">
    <citation type="submission" date="2020-04" db="EMBL/GenBank/DDBJ databases">
        <authorList>
            <person name="Chiriac C."/>
            <person name="Salcher M."/>
            <person name="Ghai R."/>
            <person name="Kavagutti S V."/>
        </authorList>
    </citation>
    <scope>NUCLEOTIDE SEQUENCE</scope>
</reference>
<gene>
    <name evidence="1" type="ORF">UFOVP110_20</name>
    <name evidence="2" type="ORF">UFOVP223_10</name>
</gene>
<evidence type="ECO:0000313" key="1">
    <source>
        <dbReference type="EMBL" id="CAB4128255.1"/>
    </source>
</evidence>
<protein>
    <submittedName>
        <fullName evidence="1">Uncharacterized protein</fullName>
    </submittedName>
</protein>
<dbReference type="EMBL" id="LR798276">
    <property type="protein sequence ID" value="CAB5218923.1"/>
    <property type="molecule type" value="Genomic_DNA"/>
</dbReference>
<proteinExistence type="predicted"/>
<organism evidence="1">
    <name type="scientific">uncultured Caudovirales phage</name>
    <dbReference type="NCBI Taxonomy" id="2100421"/>
    <lineage>
        <taxon>Viruses</taxon>
        <taxon>Duplodnaviria</taxon>
        <taxon>Heunggongvirae</taxon>
        <taxon>Uroviricota</taxon>
        <taxon>Caudoviricetes</taxon>
        <taxon>Peduoviridae</taxon>
        <taxon>Maltschvirus</taxon>
        <taxon>Maltschvirus maltsch</taxon>
    </lineage>
</organism>
<evidence type="ECO:0000313" key="2">
    <source>
        <dbReference type="EMBL" id="CAB5218923.1"/>
    </source>
</evidence>
<dbReference type="EMBL" id="LR796220">
    <property type="protein sequence ID" value="CAB4128255.1"/>
    <property type="molecule type" value="Genomic_DNA"/>
</dbReference>
<name>A0A6J5L3F3_9CAUD</name>
<accession>A0A6J5L3F3</accession>
<sequence>MAGAVNNYSANQNWQSIGGNGLSGYNNQGGYGGAVARGDLDAMRIGTGRVPSAEYPDGYLGTIRSRRDDRLLDSIKNRVGQKSYQRGVHKGERIEGSAYFWSPSFNDQMGIKRQMKAKPVNINGGIVYMIPKAGQDLRLIPAPHLVNDGKANTTATGPTTLNVQRANQLNYLRPVYR</sequence>